<dbReference type="InterPro" id="IPR043129">
    <property type="entry name" value="ATPase_NBD"/>
</dbReference>
<feature type="binding site" evidence="6">
    <location>
        <begin position="24"/>
        <end position="26"/>
    </location>
    <ligand>
        <name>ATP</name>
        <dbReference type="ChEBI" id="CHEBI:30616"/>
    </ligand>
</feature>
<evidence type="ECO:0000256" key="4">
    <source>
        <dbReference type="ARBA" id="ARBA00022960"/>
    </source>
</evidence>
<dbReference type="HAMAP" id="MF_02207">
    <property type="entry name" value="MreB"/>
    <property type="match status" value="1"/>
</dbReference>
<dbReference type="PANTHER" id="PTHR42749">
    <property type="entry name" value="CELL SHAPE-DETERMINING PROTEIN MREB"/>
    <property type="match status" value="1"/>
</dbReference>
<comment type="function">
    <text evidence="6">Forms membrane-associated dynamic filaments that are essential for cell shape determination. Acts by regulating cell wall synthesis and cell elongation, and thus cell shape. A feedback loop between cell geometry and MreB localization may maintain elongated cell shape by targeting cell wall growth to regions of negative cell wall curvature.</text>
</comment>
<dbReference type="GO" id="GO:0005524">
    <property type="term" value="F:ATP binding"/>
    <property type="evidence" value="ECO:0007669"/>
    <property type="project" value="UniProtKB-KW"/>
</dbReference>
<reference evidence="7 8" key="1">
    <citation type="submission" date="2016-10" db="EMBL/GenBank/DDBJ databases">
        <authorList>
            <person name="de Groot N.N."/>
        </authorList>
    </citation>
    <scope>NUCLEOTIDE SEQUENCE [LARGE SCALE GENOMIC DNA]</scope>
    <source>
        <strain evidence="7 8">DSM 1736</strain>
    </source>
</reference>
<dbReference type="InterPro" id="IPR056546">
    <property type="entry name" value="MreB_MamK-like"/>
</dbReference>
<dbReference type="PANTHER" id="PTHR42749:SF1">
    <property type="entry name" value="CELL SHAPE-DETERMINING PROTEIN MREB"/>
    <property type="match status" value="1"/>
</dbReference>
<name>A0A1G9N1F4_9FIRM</name>
<dbReference type="GO" id="GO:0000902">
    <property type="term" value="P:cell morphogenesis"/>
    <property type="evidence" value="ECO:0007669"/>
    <property type="project" value="InterPro"/>
</dbReference>
<dbReference type="NCBIfam" id="TIGR00904">
    <property type="entry name" value="mreB"/>
    <property type="match status" value="1"/>
</dbReference>
<organism evidence="7 8">
    <name type="scientific">Dendrosporobacter quercicolus</name>
    <dbReference type="NCBI Taxonomy" id="146817"/>
    <lineage>
        <taxon>Bacteria</taxon>
        <taxon>Bacillati</taxon>
        <taxon>Bacillota</taxon>
        <taxon>Negativicutes</taxon>
        <taxon>Selenomonadales</taxon>
        <taxon>Sporomusaceae</taxon>
        <taxon>Dendrosporobacter</taxon>
    </lineage>
</organism>
<dbReference type="STRING" id="146817.SAMN04488502_101866"/>
<dbReference type="GO" id="GO:0005737">
    <property type="term" value="C:cytoplasm"/>
    <property type="evidence" value="ECO:0007669"/>
    <property type="project" value="UniProtKB-SubCell"/>
</dbReference>
<evidence type="ECO:0000256" key="6">
    <source>
        <dbReference type="HAMAP-Rule" id="MF_02207"/>
    </source>
</evidence>
<comment type="subunit">
    <text evidence="6">Forms polymers.</text>
</comment>
<keyword evidence="1 6" id="KW-0963">Cytoplasm</keyword>
<dbReference type="Proteomes" id="UP000214880">
    <property type="component" value="Unassembled WGS sequence"/>
</dbReference>
<proteinExistence type="inferred from homology"/>
<keyword evidence="3 6" id="KW-0067">ATP-binding</keyword>
<accession>A0A1G9N1F4</accession>
<dbReference type="GO" id="GO:0008360">
    <property type="term" value="P:regulation of cell shape"/>
    <property type="evidence" value="ECO:0007669"/>
    <property type="project" value="UniProtKB-UniRule"/>
</dbReference>
<feature type="binding site" evidence="6">
    <location>
        <begin position="216"/>
        <end position="219"/>
    </location>
    <ligand>
        <name>ATP</name>
        <dbReference type="ChEBI" id="CHEBI:30616"/>
    </ligand>
</feature>
<comment type="similarity">
    <text evidence="5 6">Belongs to the FtsA/MreB family.</text>
</comment>
<feature type="binding site" evidence="6">
    <location>
        <begin position="296"/>
        <end position="299"/>
    </location>
    <ligand>
        <name>ATP</name>
        <dbReference type="ChEBI" id="CHEBI:30616"/>
    </ligand>
</feature>
<protein>
    <recommendedName>
        <fullName evidence="6">Cell shape-determining protein MreB</fullName>
    </recommendedName>
</protein>
<dbReference type="Pfam" id="PF06723">
    <property type="entry name" value="MreB_Mbl"/>
    <property type="match status" value="1"/>
</dbReference>
<gene>
    <name evidence="6" type="primary">mreB</name>
    <name evidence="7" type="ORF">SAMN04488502_101866</name>
</gene>
<dbReference type="PRINTS" id="PR01652">
    <property type="entry name" value="SHAPEPROTEIN"/>
</dbReference>
<keyword evidence="8" id="KW-1185">Reference proteome</keyword>
<dbReference type="SUPFAM" id="SSF53067">
    <property type="entry name" value="Actin-like ATPase domain"/>
    <property type="match status" value="2"/>
</dbReference>
<dbReference type="NCBIfam" id="NF010539">
    <property type="entry name" value="PRK13927.1"/>
    <property type="match status" value="1"/>
</dbReference>
<evidence type="ECO:0000256" key="5">
    <source>
        <dbReference type="ARBA" id="ARBA00023458"/>
    </source>
</evidence>
<comment type="subcellular location">
    <subcellularLocation>
        <location evidence="6">Cytoplasm</location>
    </subcellularLocation>
    <text evidence="6">Membrane-associated.</text>
</comment>
<evidence type="ECO:0000256" key="2">
    <source>
        <dbReference type="ARBA" id="ARBA00022741"/>
    </source>
</evidence>
<feature type="binding site" evidence="6">
    <location>
        <begin position="168"/>
        <end position="170"/>
    </location>
    <ligand>
        <name>ATP</name>
        <dbReference type="ChEBI" id="CHEBI:30616"/>
    </ligand>
</feature>
<sequence length="350" mass="37252">MKGVVGMWKLFGSLSRDMGIDLGTANTLVHVKGRGIVLREPSVVAIQRDTGEILAVGEEAKQMIGRTPGNIVAVRPLKDGVIADFDVTQAMLKYFIRKAMDTKSFIRPRVVVGVPSGVTEVEKRAVIDATIQAGAREAYLIEEPMAAAIGAGLPVHEPTGNMVVDIGGGTTEVAVISLGGIVTSRSIRIGGDEMDEAIVQYIKRTYNLMIGERTAEEVKITVGAAIAPEIDESMDIRGRDLVSGLPKTLTIKAREVQQALSEPVSGIVEAVKVTLEKTPPELASDIMDRGIVMTGGGSLLRGLDMLLSRETGMPVHIADEALSCVGEGTGRALESIDLLKRVLMTPKKFG</sequence>
<evidence type="ECO:0000256" key="1">
    <source>
        <dbReference type="ARBA" id="ARBA00022490"/>
    </source>
</evidence>
<keyword evidence="2 6" id="KW-0547">Nucleotide-binding</keyword>
<dbReference type="Gene3D" id="3.30.420.40">
    <property type="match status" value="3"/>
</dbReference>
<evidence type="ECO:0000256" key="3">
    <source>
        <dbReference type="ARBA" id="ARBA00022840"/>
    </source>
</evidence>
<dbReference type="CDD" id="cd10225">
    <property type="entry name" value="ASKHA_NBD_MreB-like"/>
    <property type="match status" value="1"/>
</dbReference>
<dbReference type="InterPro" id="IPR004753">
    <property type="entry name" value="MreB"/>
</dbReference>
<dbReference type="EMBL" id="FNHB01000001">
    <property type="protein sequence ID" value="SDL80309.1"/>
    <property type="molecule type" value="Genomic_DNA"/>
</dbReference>
<dbReference type="AlphaFoldDB" id="A0A1G9N1F4"/>
<evidence type="ECO:0000313" key="7">
    <source>
        <dbReference type="EMBL" id="SDL80309.1"/>
    </source>
</evidence>
<keyword evidence="4 6" id="KW-0133">Cell shape</keyword>
<evidence type="ECO:0000313" key="8">
    <source>
        <dbReference type="Proteomes" id="UP000214880"/>
    </source>
</evidence>